<dbReference type="Proteomes" id="UP000277145">
    <property type="component" value="Unassembled WGS sequence"/>
</dbReference>
<sequence>MVERFFQKIKRFRRIATRYDKTARMHLAGVMFVSILLALK</sequence>
<accession>A0A3A6UIG1</accession>
<gene>
    <name evidence="2" type="ORF">D1H98_13535</name>
</gene>
<comment type="caution">
    <text evidence="2">The sequence shown here is derived from an EMBL/GenBank/DDBJ whole genome shotgun (WGS) entry which is preliminary data.</text>
</comment>
<protein>
    <recommendedName>
        <fullName evidence="4">Transposase</fullName>
    </recommendedName>
</protein>
<keyword evidence="1" id="KW-1133">Transmembrane helix</keyword>
<feature type="transmembrane region" description="Helical" evidence="1">
    <location>
        <begin position="21"/>
        <end position="39"/>
    </location>
</feature>
<name>A0A3A6UIG1_LEGPN</name>
<organism evidence="2 3">
    <name type="scientific">Legionella pneumophila subsp. pneumophila</name>
    <dbReference type="NCBI Taxonomy" id="91891"/>
    <lineage>
        <taxon>Bacteria</taxon>
        <taxon>Pseudomonadati</taxon>
        <taxon>Pseudomonadota</taxon>
        <taxon>Gammaproteobacteria</taxon>
        <taxon>Legionellales</taxon>
        <taxon>Legionellaceae</taxon>
        <taxon>Legionella</taxon>
    </lineage>
</organism>
<keyword evidence="1" id="KW-0472">Membrane</keyword>
<dbReference type="EMBL" id="QWDR01000003">
    <property type="protein sequence ID" value="RJY27552.1"/>
    <property type="molecule type" value="Genomic_DNA"/>
</dbReference>
<dbReference type="AlphaFoldDB" id="A0A3A6UIG1"/>
<evidence type="ECO:0000313" key="2">
    <source>
        <dbReference type="EMBL" id="RJY27552.1"/>
    </source>
</evidence>
<keyword evidence="1" id="KW-0812">Transmembrane</keyword>
<proteinExistence type="predicted"/>
<evidence type="ECO:0000313" key="3">
    <source>
        <dbReference type="Proteomes" id="UP000277145"/>
    </source>
</evidence>
<evidence type="ECO:0008006" key="4">
    <source>
        <dbReference type="Google" id="ProtNLM"/>
    </source>
</evidence>
<evidence type="ECO:0000256" key="1">
    <source>
        <dbReference type="SAM" id="Phobius"/>
    </source>
</evidence>
<reference evidence="2 3" key="1">
    <citation type="submission" date="2018-08" db="EMBL/GenBank/DDBJ databases">
        <title>Genome Sequences of Legionella pneumophila subsp. pneumophila Isolates, Recovered from a Drinking Water System in a Large Builging.</title>
        <authorList>
            <person name="Gomez-Alvarez V."/>
            <person name="Boczek L."/>
            <person name="King D."/>
            <person name="Pemberton A."/>
            <person name="Pfaller S."/>
            <person name="Rodgers M."/>
            <person name="Santodomingo J."/>
            <person name="Revetta R."/>
        </authorList>
    </citation>
    <scope>NUCLEOTIDE SEQUENCE [LARGE SCALE GENOMIC DNA]</scope>
    <source>
        <strain evidence="2 3">L01C.1</strain>
    </source>
</reference>